<comment type="caution">
    <text evidence="7">The sequence shown here is derived from an EMBL/GenBank/DDBJ whole genome shotgun (WGS) entry which is preliminary data.</text>
</comment>
<dbReference type="PANTHER" id="PTHR28605:SF1">
    <property type="entry name" value="CHROMOSOME TRANSMISSION FIDELITY FACTOR 8"/>
    <property type="match status" value="1"/>
</dbReference>
<evidence type="ECO:0000256" key="6">
    <source>
        <dbReference type="ARBA" id="ARBA00038447"/>
    </source>
</evidence>
<dbReference type="GO" id="GO:0031390">
    <property type="term" value="C:Ctf18 RFC-like complex"/>
    <property type="evidence" value="ECO:0007669"/>
    <property type="project" value="InterPro"/>
</dbReference>
<evidence type="ECO:0000256" key="2">
    <source>
        <dbReference type="ARBA" id="ARBA00022705"/>
    </source>
</evidence>
<organism evidence="7 8">
    <name type="scientific">Golovinomyces cichoracearum</name>
    <dbReference type="NCBI Taxonomy" id="62708"/>
    <lineage>
        <taxon>Eukaryota</taxon>
        <taxon>Fungi</taxon>
        <taxon>Dikarya</taxon>
        <taxon>Ascomycota</taxon>
        <taxon>Pezizomycotina</taxon>
        <taxon>Leotiomycetes</taxon>
        <taxon>Erysiphales</taxon>
        <taxon>Erysiphaceae</taxon>
        <taxon>Golovinomyces</taxon>
    </lineage>
</organism>
<keyword evidence="5" id="KW-0131">Cell cycle</keyword>
<dbReference type="EMBL" id="MCBR01013007">
    <property type="protein sequence ID" value="RKF64700.1"/>
    <property type="molecule type" value="Genomic_DNA"/>
</dbReference>
<evidence type="ECO:0000256" key="4">
    <source>
        <dbReference type="ARBA" id="ARBA00023242"/>
    </source>
</evidence>
<dbReference type="InterPro" id="IPR018607">
    <property type="entry name" value="Ctf8"/>
</dbReference>
<name>A0A420I4T2_9PEZI</name>
<dbReference type="GO" id="GO:0007064">
    <property type="term" value="P:mitotic sister chromatid cohesion"/>
    <property type="evidence" value="ECO:0007669"/>
    <property type="project" value="InterPro"/>
</dbReference>
<evidence type="ECO:0000313" key="8">
    <source>
        <dbReference type="Proteomes" id="UP000285405"/>
    </source>
</evidence>
<gene>
    <name evidence="7" type="ORF">GcC1_130001</name>
</gene>
<reference evidence="7 8" key="1">
    <citation type="journal article" date="2018" name="BMC Genomics">
        <title>Comparative genome analyses reveal sequence features reflecting distinct modes of host-adaptation between dicot and monocot powdery mildew.</title>
        <authorList>
            <person name="Wu Y."/>
            <person name="Ma X."/>
            <person name="Pan Z."/>
            <person name="Kale S.D."/>
            <person name="Song Y."/>
            <person name="King H."/>
            <person name="Zhang Q."/>
            <person name="Presley C."/>
            <person name="Deng X."/>
            <person name="Wei C.I."/>
            <person name="Xiao S."/>
        </authorList>
    </citation>
    <scope>NUCLEOTIDE SEQUENCE [LARGE SCALE GENOMIC DNA]</scope>
    <source>
        <strain evidence="7">UCSC1</strain>
    </source>
</reference>
<keyword evidence="2" id="KW-0235">DNA replication</keyword>
<dbReference type="GO" id="GO:0003677">
    <property type="term" value="F:DNA binding"/>
    <property type="evidence" value="ECO:0007669"/>
    <property type="project" value="UniProtKB-KW"/>
</dbReference>
<keyword evidence="3" id="KW-0238">DNA-binding</keyword>
<sequence length="179" mass="19930">MSQIISLTQAQTPESIKSPLPQLLQTPSGLAILELQGTINLPAPNCTADTELRENQQLLRAHTENSTGPRSVEAAFGRLSFPYHEEGDTNSTAWMKKVFLYVGPHQRLTGEVKKLQNTLAVIRKVKDEPMEEREDLDNTAKNEVQLEIVDIIKYKILFTNRPEPVGIPGDFPAADSPQI</sequence>
<comment type="subcellular location">
    <subcellularLocation>
        <location evidence="1">Nucleus</location>
    </subcellularLocation>
</comment>
<evidence type="ECO:0000256" key="1">
    <source>
        <dbReference type="ARBA" id="ARBA00004123"/>
    </source>
</evidence>
<dbReference type="GO" id="GO:0006260">
    <property type="term" value="P:DNA replication"/>
    <property type="evidence" value="ECO:0007669"/>
    <property type="project" value="UniProtKB-KW"/>
</dbReference>
<dbReference type="AlphaFoldDB" id="A0A420I4T2"/>
<evidence type="ECO:0000256" key="3">
    <source>
        <dbReference type="ARBA" id="ARBA00023125"/>
    </source>
</evidence>
<keyword evidence="4" id="KW-0539">Nucleus</keyword>
<evidence type="ECO:0000256" key="5">
    <source>
        <dbReference type="ARBA" id="ARBA00023306"/>
    </source>
</evidence>
<comment type="similarity">
    <text evidence="6">Belongs to the CTF8 family.</text>
</comment>
<proteinExistence type="inferred from homology"/>
<dbReference type="Proteomes" id="UP000285405">
    <property type="component" value="Unassembled WGS sequence"/>
</dbReference>
<protein>
    <submittedName>
        <fullName evidence="7">Putative sister chromatid cohesion protein ctf8</fullName>
    </submittedName>
</protein>
<dbReference type="OrthoDB" id="121932at2759"/>
<accession>A0A420I4T2</accession>
<dbReference type="Pfam" id="PF09696">
    <property type="entry name" value="Ctf8"/>
    <property type="match status" value="1"/>
</dbReference>
<evidence type="ECO:0000313" key="7">
    <source>
        <dbReference type="EMBL" id="RKF64700.1"/>
    </source>
</evidence>
<dbReference type="PANTHER" id="PTHR28605">
    <property type="entry name" value="CTF8, CHROMOSOME TRANSMISSION FIDELITY FACTOR 8 HOMOLOG (S. CEREVISIAE)"/>
    <property type="match status" value="1"/>
</dbReference>